<dbReference type="RefSeq" id="XP_039137665.1">
    <property type="nucleotide sequence ID" value="XM_039281731.1"/>
</dbReference>
<protein>
    <submittedName>
        <fullName evidence="3">Uncharacterized protein LOC120275206</fullName>
    </submittedName>
</protein>
<keyword evidence="2" id="KW-1185">Reference proteome</keyword>
<reference evidence="3" key="1">
    <citation type="submission" date="2025-08" db="UniProtKB">
        <authorList>
            <consortium name="RefSeq"/>
        </authorList>
    </citation>
    <scope>IDENTIFICATION</scope>
</reference>
<feature type="region of interest" description="Disordered" evidence="1">
    <location>
        <begin position="284"/>
        <end position="304"/>
    </location>
</feature>
<proteinExistence type="predicted"/>
<accession>A0AB40CCV1</accession>
<dbReference type="GeneID" id="120275206"/>
<evidence type="ECO:0000313" key="2">
    <source>
        <dbReference type="Proteomes" id="UP001515500"/>
    </source>
</evidence>
<sequence length="500" mass="55066">MDSNPVELCEEEEEKALFVDSNLGTYLAISVPPDFTVALLKGKLAYEHFLCFPDFGEIKVQKVMVKQKSVLYQLPDSMVIKCAFHGLSKSWFIHMETTNSLKMKAVTETRNLASDIEKERDNYAAGEGLKESAVDKMATSAKGPNLSKSLSDLNLNKHETANSLKMKALTETRDLASDVQKGRDQYAAGEGLKESVVDKVATIAKRPNLSESLSGLNLNNDEAMNSRKMKVVTEIRYLPSDAAKGRDQYAAGEGLKESMVDKVATSAKGPNLSEALSGLNLNKNEHSSEEAENDDNNPKFDVSDRNGMLVTEETSVTDIIFRYFCESDEMSACSCRPGSAAKFNKSAKARKRSNDEDVCSSNAADLNAEQLKHGSLRVKKRSYIPRKRKKFSSSVVMNKHKTNRNGAIVNSKATSTQRISSLHSPFGKHINALSRNRDASEVGKRLVQAASNIGLSAHPSQSPISLLIQKRTRSIPCKSAPSVRHLVFEIDDNNEVEDHV</sequence>
<gene>
    <name evidence="3" type="primary">LOC120275206</name>
</gene>
<organism evidence="2 3">
    <name type="scientific">Dioscorea cayennensis subsp. rotundata</name>
    <name type="common">White Guinea yam</name>
    <name type="synonym">Dioscorea rotundata</name>
    <dbReference type="NCBI Taxonomy" id="55577"/>
    <lineage>
        <taxon>Eukaryota</taxon>
        <taxon>Viridiplantae</taxon>
        <taxon>Streptophyta</taxon>
        <taxon>Embryophyta</taxon>
        <taxon>Tracheophyta</taxon>
        <taxon>Spermatophyta</taxon>
        <taxon>Magnoliopsida</taxon>
        <taxon>Liliopsida</taxon>
        <taxon>Dioscoreales</taxon>
        <taxon>Dioscoreaceae</taxon>
        <taxon>Dioscorea</taxon>
    </lineage>
</organism>
<evidence type="ECO:0000256" key="1">
    <source>
        <dbReference type="SAM" id="MobiDB-lite"/>
    </source>
</evidence>
<dbReference type="AlphaFoldDB" id="A0AB40CCV1"/>
<dbReference type="Proteomes" id="UP001515500">
    <property type="component" value="Chromosome 14"/>
</dbReference>
<evidence type="ECO:0000313" key="3">
    <source>
        <dbReference type="RefSeq" id="XP_039137665.1"/>
    </source>
</evidence>
<name>A0AB40CCV1_DIOCR</name>